<dbReference type="InterPro" id="IPR046611">
    <property type="entry name" value="DUF6670"/>
</dbReference>
<dbReference type="EMBL" id="FTNT01000003">
    <property type="protein sequence ID" value="SIR90582.1"/>
    <property type="molecule type" value="Genomic_DNA"/>
</dbReference>
<organism evidence="2 3">
    <name type="scientific">Williamsia sterculiae</name>
    <dbReference type="NCBI Taxonomy" id="1344003"/>
    <lineage>
        <taxon>Bacteria</taxon>
        <taxon>Bacillati</taxon>
        <taxon>Actinomycetota</taxon>
        <taxon>Actinomycetes</taxon>
        <taxon>Mycobacteriales</taxon>
        <taxon>Nocardiaceae</taxon>
        <taxon>Williamsia</taxon>
    </lineage>
</organism>
<evidence type="ECO:0000256" key="1">
    <source>
        <dbReference type="SAM" id="MobiDB-lite"/>
    </source>
</evidence>
<gene>
    <name evidence="2" type="ORF">SAMN05445060_1596</name>
</gene>
<dbReference type="AlphaFoldDB" id="A0A1N7ERB3"/>
<feature type="region of interest" description="Disordered" evidence="1">
    <location>
        <begin position="1"/>
        <end position="20"/>
    </location>
</feature>
<protein>
    <submittedName>
        <fullName evidence="2">Uncharacterized protein</fullName>
    </submittedName>
</protein>
<reference evidence="2 3" key="1">
    <citation type="submission" date="2017-01" db="EMBL/GenBank/DDBJ databases">
        <authorList>
            <person name="Mah S.A."/>
            <person name="Swanson W.J."/>
            <person name="Moy G.W."/>
            <person name="Vacquier V.D."/>
        </authorList>
    </citation>
    <scope>NUCLEOTIDE SEQUENCE [LARGE SCALE GENOMIC DNA]</scope>
    <source>
        <strain evidence="2 3">CPCC 203464</strain>
    </source>
</reference>
<feature type="compositionally biased region" description="Polar residues" evidence="1">
    <location>
        <begin position="1"/>
        <end position="12"/>
    </location>
</feature>
<name>A0A1N7ERB3_9NOCA</name>
<evidence type="ECO:0000313" key="3">
    <source>
        <dbReference type="Proteomes" id="UP000186218"/>
    </source>
</evidence>
<dbReference type="Pfam" id="PF20375">
    <property type="entry name" value="DUF6670"/>
    <property type="match status" value="1"/>
</dbReference>
<accession>A0A1N7ERB3</accession>
<keyword evidence="3" id="KW-1185">Reference proteome</keyword>
<evidence type="ECO:0000313" key="2">
    <source>
        <dbReference type="EMBL" id="SIR90582.1"/>
    </source>
</evidence>
<dbReference type="Proteomes" id="UP000186218">
    <property type="component" value="Unassembled WGS sequence"/>
</dbReference>
<sequence length="381" mass="42867">MNREGQNISRELTQGHRHGNRRRGLLTALLPTLVERVRPLVDSRARASCQPFGDAELMKPHLTSRLWGWAHFGAFLPDLPEPFRYLNTMTFIGTTGTSAFDNGELAAADVRDNATVLTSTAHDDMYFYRAYDGASDCRFDRDGHHLQWGDNLTWEAEHPVYTITGRYRTFEVDLELRTSEQVSYFVRTPVYDHFSVLAPYVGTITHNGETTEITGLGTIEYGRCVSPQSFARRPLPPRVRLPVDFFTYQVIRIDATTQVLLSNVRVAGGTACLMAHVRSTTRPASVVEKGVTFTVVRYHETHAVDPVGRRMRIPHEIEWYVPGYGHIHGFVDSPLRYGHGLGYVGCYSFTGLWSDEPVSGTGYLEWIDVQHEGSVARGASV</sequence>
<proteinExistence type="predicted"/>
<dbReference type="STRING" id="1344003.SAMN05445060_1596"/>